<feature type="region of interest" description="Disordered" evidence="1">
    <location>
        <begin position="1"/>
        <end position="92"/>
    </location>
</feature>
<keyword evidence="2" id="KW-0812">Transmembrane</keyword>
<comment type="caution">
    <text evidence="3">The sequence shown here is derived from an EMBL/GenBank/DDBJ whole genome shotgun (WGS) entry which is preliminary data.</text>
</comment>
<feature type="transmembrane region" description="Helical" evidence="2">
    <location>
        <begin position="399"/>
        <end position="426"/>
    </location>
</feature>
<evidence type="ECO:0000256" key="2">
    <source>
        <dbReference type="SAM" id="Phobius"/>
    </source>
</evidence>
<keyword evidence="4" id="KW-1185">Reference proteome</keyword>
<accession>A0A4R0R345</accession>
<reference evidence="3 4" key="1">
    <citation type="submission" date="2018-11" db="EMBL/GenBank/DDBJ databases">
        <title>Genome assembly of Steccherinum ochraceum LE-BIN_3174, the white-rot fungus of the Steccherinaceae family (The Residual Polyporoid clade, Polyporales, Basidiomycota).</title>
        <authorList>
            <person name="Fedorova T.V."/>
            <person name="Glazunova O.A."/>
            <person name="Landesman E.O."/>
            <person name="Moiseenko K.V."/>
            <person name="Psurtseva N.V."/>
            <person name="Savinova O.S."/>
            <person name="Shakhova N.V."/>
            <person name="Tyazhelova T.V."/>
            <person name="Vasina D.V."/>
        </authorList>
    </citation>
    <scope>NUCLEOTIDE SEQUENCE [LARGE SCALE GENOMIC DNA]</scope>
    <source>
        <strain evidence="3 4">LE-BIN_3174</strain>
    </source>
</reference>
<sequence length="429" mass="45028">MFFNPETGRWSATSTDQSQELYARLSRRTRRASSPETQRESKRQKTDQVDNETASAPSASTPALGHVHSLHGNPGSHAEHVTPPQATSPASATTSEITVVAVNMDGNRPLLEGTMASQVASREIVLAPEVSMVGRVQEHIVPPQRVSLMESSAPEVSMVVNSVVQPQAVVSTVPMSIPEISMVMVDSDSGPHLPQISSSASVPAPEVSMDCHSPLGSTVVPQEACREVVFTPEVSMVDHVQEHIVTPQRVFLTESLAPEVSMATVDASSSPVPLLATASTVPAISSTRASSMERSIAETASTQVDLNATIPGPGVGHPPPIDTSALASMDVVDMNADPSRPASGCACSAALTLETSSTTSGHALFPRVAIPSGAPDGQVSAPPVMIVVFGGREQTQEGIWVVCFMALMMAFMLSLFAMLALGAMFFGRN</sequence>
<dbReference type="AlphaFoldDB" id="A0A4R0R345"/>
<keyword evidence="2" id="KW-0472">Membrane</keyword>
<dbReference type="Proteomes" id="UP000292702">
    <property type="component" value="Unassembled WGS sequence"/>
</dbReference>
<evidence type="ECO:0000313" key="3">
    <source>
        <dbReference type="EMBL" id="TCD61570.1"/>
    </source>
</evidence>
<feature type="compositionally biased region" description="Polar residues" evidence="1">
    <location>
        <begin position="10"/>
        <end position="20"/>
    </location>
</feature>
<evidence type="ECO:0000313" key="4">
    <source>
        <dbReference type="Proteomes" id="UP000292702"/>
    </source>
</evidence>
<feature type="compositionally biased region" description="Low complexity" evidence="1">
    <location>
        <begin position="53"/>
        <end position="63"/>
    </location>
</feature>
<proteinExistence type="predicted"/>
<keyword evidence="2" id="KW-1133">Transmembrane helix</keyword>
<evidence type="ECO:0000256" key="1">
    <source>
        <dbReference type="SAM" id="MobiDB-lite"/>
    </source>
</evidence>
<protein>
    <submittedName>
        <fullName evidence="3">Uncharacterized protein</fullName>
    </submittedName>
</protein>
<dbReference type="EMBL" id="RWJN01000451">
    <property type="protein sequence ID" value="TCD61570.1"/>
    <property type="molecule type" value="Genomic_DNA"/>
</dbReference>
<feature type="compositionally biased region" description="Basic and acidic residues" evidence="1">
    <location>
        <begin position="37"/>
        <end position="48"/>
    </location>
</feature>
<organism evidence="3 4">
    <name type="scientific">Steccherinum ochraceum</name>
    <dbReference type="NCBI Taxonomy" id="92696"/>
    <lineage>
        <taxon>Eukaryota</taxon>
        <taxon>Fungi</taxon>
        <taxon>Dikarya</taxon>
        <taxon>Basidiomycota</taxon>
        <taxon>Agaricomycotina</taxon>
        <taxon>Agaricomycetes</taxon>
        <taxon>Polyporales</taxon>
        <taxon>Steccherinaceae</taxon>
        <taxon>Steccherinum</taxon>
    </lineage>
</organism>
<gene>
    <name evidence="3" type="ORF">EIP91_008244</name>
</gene>
<name>A0A4R0R345_9APHY</name>